<comment type="caution">
    <text evidence="1">The sequence shown here is derived from an EMBL/GenBank/DDBJ whole genome shotgun (WGS) entry which is preliminary data.</text>
</comment>
<sequence length="171" mass="19182">MQFGFKAEQLIADGTADAIAIGTIKDWLNGTKIPHLSDEQIVLFLASCEEDIEFTQRTIKMFYHIRSSSPQLFSNRSLGADDIQSALQSVNICEWRDEDGHVFIFYSFKSDSPNWNLRTTIKLILMVTEAVIYDGPPKGLDLIIDANEVGSLVPPRKNLIVLLSVKFGRCS</sequence>
<reference evidence="1 2" key="1">
    <citation type="journal article" date="2024" name="Insects">
        <title>An Improved Chromosome-Level Genome Assembly of the Firefly Pyrocoelia pectoralis.</title>
        <authorList>
            <person name="Fu X."/>
            <person name="Meyer-Rochow V.B."/>
            <person name="Ballantyne L."/>
            <person name="Zhu X."/>
        </authorList>
    </citation>
    <scope>NUCLEOTIDE SEQUENCE [LARGE SCALE GENOMIC DNA]</scope>
    <source>
        <strain evidence="1">XCY_ONT2</strain>
    </source>
</reference>
<name>A0AAN7UU82_9COLE</name>
<evidence type="ECO:0000313" key="1">
    <source>
        <dbReference type="EMBL" id="KAK5638470.1"/>
    </source>
</evidence>
<dbReference type="AlphaFoldDB" id="A0AAN7UU82"/>
<gene>
    <name evidence="1" type="ORF">RI129_012765</name>
</gene>
<evidence type="ECO:0000313" key="2">
    <source>
        <dbReference type="Proteomes" id="UP001329430"/>
    </source>
</evidence>
<dbReference type="EMBL" id="JAVRBK010000010">
    <property type="protein sequence ID" value="KAK5638470.1"/>
    <property type="molecule type" value="Genomic_DNA"/>
</dbReference>
<accession>A0AAN7UU82</accession>
<dbReference type="Proteomes" id="UP001329430">
    <property type="component" value="Chromosome 10"/>
</dbReference>
<proteinExistence type="predicted"/>
<protein>
    <submittedName>
        <fullName evidence="1">Uncharacterized protein</fullName>
    </submittedName>
</protein>
<organism evidence="1 2">
    <name type="scientific">Pyrocoelia pectoralis</name>
    <dbReference type="NCBI Taxonomy" id="417401"/>
    <lineage>
        <taxon>Eukaryota</taxon>
        <taxon>Metazoa</taxon>
        <taxon>Ecdysozoa</taxon>
        <taxon>Arthropoda</taxon>
        <taxon>Hexapoda</taxon>
        <taxon>Insecta</taxon>
        <taxon>Pterygota</taxon>
        <taxon>Neoptera</taxon>
        <taxon>Endopterygota</taxon>
        <taxon>Coleoptera</taxon>
        <taxon>Polyphaga</taxon>
        <taxon>Elateriformia</taxon>
        <taxon>Elateroidea</taxon>
        <taxon>Lampyridae</taxon>
        <taxon>Lampyrinae</taxon>
        <taxon>Pyrocoelia</taxon>
    </lineage>
</organism>
<keyword evidence="2" id="KW-1185">Reference proteome</keyword>